<sequence>MKEISSNSSKVIIRKAVKSDAKALIEYLNIIGGESDFLTFEMGEFGISIEQEEEFIANALNKQNALFIIAEINEKIIGNLNFSGGPRKRNAHVGESGVSVLKKYWGNGIGKELIKYLIDWSKNSGIIRKLNLRVRNDNIRGICLYKKLGFSEEGILKRDFLVNGKFYDSLLMGLQIDQ</sequence>
<gene>
    <name evidence="2" type="ORF">ACJDU8_08920</name>
</gene>
<dbReference type="InterPro" id="IPR000182">
    <property type="entry name" value="GNAT_dom"/>
</dbReference>
<evidence type="ECO:0000259" key="1">
    <source>
        <dbReference type="PROSITE" id="PS51186"/>
    </source>
</evidence>
<dbReference type="InterPro" id="IPR016181">
    <property type="entry name" value="Acyl_CoA_acyltransferase"/>
</dbReference>
<dbReference type="EC" id="2.3.-.-" evidence="2"/>
<dbReference type="CDD" id="cd04301">
    <property type="entry name" value="NAT_SF"/>
    <property type="match status" value="1"/>
</dbReference>
<evidence type="ECO:0000313" key="3">
    <source>
        <dbReference type="Proteomes" id="UP001623660"/>
    </source>
</evidence>
<comment type="caution">
    <text evidence="2">The sequence shown here is derived from an EMBL/GenBank/DDBJ whole genome shotgun (WGS) entry which is preliminary data.</text>
</comment>
<dbReference type="RefSeq" id="WP_406791800.1">
    <property type="nucleotide sequence ID" value="NZ_JBJHZX010000011.1"/>
</dbReference>
<dbReference type="PANTHER" id="PTHR43415">
    <property type="entry name" value="SPERMIDINE N(1)-ACETYLTRANSFERASE"/>
    <property type="match status" value="1"/>
</dbReference>
<evidence type="ECO:0000313" key="2">
    <source>
        <dbReference type="EMBL" id="MFL0195681.1"/>
    </source>
</evidence>
<proteinExistence type="predicted"/>
<dbReference type="Pfam" id="PF00583">
    <property type="entry name" value="Acetyltransf_1"/>
    <property type="match status" value="1"/>
</dbReference>
<keyword evidence="3" id="KW-1185">Reference proteome</keyword>
<dbReference type="EMBL" id="JBJHZX010000011">
    <property type="protein sequence ID" value="MFL0195681.1"/>
    <property type="molecule type" value="Genomic_DNA"/>
</dbReference>
<dbReference type="GO" id="GO:0016746">
    <property type="term" value="F:acyltransferase activity"/>
    <property type="evidence" value="ECO:0007669"/>
    <property type="project" value="UniProtKB-KW"/>
</dbReference>
<keyword evidence="2" id="KW-0012">Acyltransferase</keyword>
<dbReference type="SUPFAM" id="SSF55729">
    <property type="entry name" value="Acyl-CoA N-acyltransferases (Nat)"/>
    <property type="match status" value="1"/>
</dbReference>
<organism evidence="2 3">
    <name type="scientific">Candidatus Clostridium eludens</name>
    <dbReference type="NCBI Taxonomy" id="3381663"/>
    <lineage>
        <taxon>Bacteria</taxon>
        <taxon>Bacillati</taxon>
        <taxon>Bacillota</taxon>
        <taxon>Clostridia</taxon>
        <taxon>Eubacteriales</taxon>
        <taxon>Clostridiaceae</taxon>
        <taxon>Clostridium</taxon>
    </lineage>
</organism>
<reference evidence="2 3" key="1">
    <citation type="submission" date="2024-11" db="EMBL/GenBank/DDBJ databases">
        <authorList>
            <person name="Heng Y.C."/>
            <person name="Lim A.C.H."/>
            <person name="Lee J.K.Y."/>
            <person name="Kittelmann S."/>
        </authorList>
    </citation>
    <scope>NUCLEOTIDE SEQUENCE [LARGE SCALE GENOMIC DNA]</scope>
    <source>
        <strain evidence="2 3">WILCCON 0269</strain>
    </source>
</reference>
<feature type="domain" description="N-acetyltransferase" evidence="1">
    <location>
        <begin position="11"/>
        <end position="177"/>
    </location>
</feature>
<dbReference type="Gene3D" id="3.40.630.30">
    <property type="match status" value="1"/>
</dbReference>
<name>A0ABW8SKC5_9CLOT</name>
<protein>
    <submittedName>
        <fullName evidence="2">GNAT family N-acetyltransferase</fullName>
        <ecNumber evidence="2">2.3.-.-</ecNumber>
    </submittedName>
</protein>
<dbReference type="PANTHER" id="PTHR43415:SF3">
    <property type="entry name" value="GNAT-FAMILY ACETYLTRANSFERASE"/>
    <property type="match status" value="1"/>
</dbReference>
<keyword evidence="2" id="KW-0808">Transferase</keyword>
<dbReference type="PROSITE" id="PS51186">
    <property type="entry name" value="GNAT"/>
    <property type="match status" value="1"/>
</dbReference>
<accession>A0ABW8SKC5</accession>
<dbReference type="Proteomes" id="UP001623660">
    <property type="component" value="Unassembled WGS sequence"/>
</dbReference>